<dbReference type="Proteomes" id="UP000624279">
    <property type="component" value="Unassembled WGS sequence"/>
</dbReference>
<sequence length="187" mass="20846">MNNVEEYDFIIQPGWMNSGRDHWQSHWERVLQAKRVNNSNWDEPALEDWINGLEQAVQTCSKPVVVIAHSLGCATLAHYALRFPRTIHAALLVAPADVERENAPSTLNKFAPLPLSQFDFPSRIIASTNDPFCHSKRAEQFANAWGSDLVYLVGAGHINAASGHMEWNSGLEELRSLLNTAESKLAA</sequence>
<dbReference type="Gene3D" id="3.40.50.1820">
    <property type="entry name" value="alpha/beta hydrolase"/>
    <property type="match status" value="1"/>
</dbReference>
<comment type="caution">
    <text evidence="1">The sequence shown here is derived from an EMBL/GenBank/DDBJ whole genome shotgun (WGS) entry which is preliminary data.</text>
</comment>
<dbReference type="SUPFAM" id="SSF53474">
    <property type="entry name" value="alpha/beta-Hydrolases"/>
    <property type="match status" value="1"/>
</dbReference>
<evidence type="ECO:0000313" key="2">
    <source>
        <dbReference type="Proteomes" id="UP000624279"/>
    </source>
</evidence>
<keyword evidence="2" id="KW-1185">Reference proteome</keyword>
<keyword evidence="1" id="KW-0378">Hydrolase</keyword>
<dbReference type="InterPro" id="IPR010662">
    <property type="entry name" value="RBBP9/YdeN"/>
</dbReference>
<name>A0ABR6Y976_9BURK</name>
<dbReference type="Pfam" id="PF06821">
    <property type="entry name" value="Ser_hydrolase"/>
    <property type="match status" value="1"/>
</dbReference>
<dbReference type="GO" id="GO:0016787">
    <property type="term" value="F:hydrolase activity"/>
    <property type="evidence" value="ECO:0007669"/>
    <property type="project" value="UniProtKB-KW"/>
</dbReference>
<reference evidence="1 2" key="1">
    <citation type="submission" date="2020-08" db="EMBL/GenBank/DDBJ databases">
        <title>Novel species isolated from subtropical streams in China.</title>
        <authorList>
            <person name="Lu H."/>
        </authorList>
    </citation>
    <scope>NUCLEOTIDE SEQUENCE [LARGE SCALE GENOMIC DNA]</scope>
    <source>
        <strain evidence="1 2">LX15W</strain>
    </source>
</reference>
<accession>A0ABR6Y976</accession>
<proteinExistence type="predicted"/>
<protein>
    <submittedName>
        <fullName evidence="1">Alpha/beta hydrolase</fullName>
    </submittedName>
</protein>
<evidence type="ECO:0000313" key="1">
    <source>
        <dbReference type="EMBL" id="MBC3873178.1"/>
    </source>
</evidence>
<dbReference type="EMBL" id="JACOGA010000005">
    <property type="protein sequence ID" value="MBC3873178.1"/>
    <property type="molecule type" value="Genomic_DNA"/>
</dbReference>
<gene>
    <name evidence="1" type="ORF">H8K55_06225</name>
</gene>
<organism evidence="1 2">
    <name type="scientific">Undibacterium flavidum</name>
    <dbReference type="NCBI Taxonomy" id="2762297"/>
    <lineage>
        <taxon>Bacteria</taxon>
        <taxon>Pseudomonadati</taxon>
        <taxon>Pseudomonadota</taxon>
        <taxon>Betaproteobacteria</taxon>
        <taxon>Burkholderiales</taxon>
        <taxon>Oxalobacteraceae</taxon>
        <taxon>Undibacterium</taxon>
    </lineage>
</organism>
<dbReference type="RefSeq" id="WP_186941224.1">
    <property type="nucleotide sequence ID" value="NZ_JACOGA010000005.1"/>
</dbReference>
<dbReference type="InterPro" id="IPR029058">
    <property type="entry name" value="AB_hydrolase_fold"/>
</dbReference>